<sequence>MSEERSGQQNSFERGKSSQPSSMERNILDVIIVSYNVAHLLEDCLGSLLSEKGVDVVITVVDNNSSDGTVAMVRKKFPQVNLVASRKNLGFSAANNLALKGSRSKYALLLNPDTKVLPGAIKKMVDYMEANGEVGALGPKLLNPDGSLQYSARTFPSLTTQFLESTYLFRIFPQSRFFGQHFMTYWDHGQEKKVDWVSGAALMVRGEAIEKTGLLDEGFFMYSEEVDWCYRIKRAGYEVVYFPQAEIIHYDARSSEDEARRLEMVLSGRYRFFARHYPSWQGLFLRLLVLGGLVIRIIFCAGASLLPLKGRKRFRKKLHSFVQVFLWHGEARGENYGEK</sequence>
<evidence type="ECO:0000313" key="7">
    <source>
        <dbReference type="Proteomes" id="UP000588083"/>
    </source>
</evidence>
<evidence type="ECO:0000313" key="6">
    <source>
        <dbReference type="Proteomes" id="UP000561271"/>
    </source>
</evidence>
<organism evidence="4 7">
    <name type="scientific">Candidatus Hakubella thermalkaliphila</name>
    <dbReference type="NCBI Taxonomy" id="2754717"/>
    <lineage>
        <taxon>Bacteria</taxon>
        <taxon>Bacillati</taxon>
        <taxon>Actinomycetota</taxon>
        <taxon>Actinomycetota incertae sedis</taxon>
        <taxon>Candidatus Hakubellales</taxon>
        <taxon>Candidatus Hakubellaceae</taxon>
        <taxon>Candidatus Hakubella</taxon>
    </lineage>
</organism>
<dbReference type="InterPro" id="IPR001173">
    <property type="entry name" value="Glyco_trans_2-like"/>
</dbReference>
<dbReference type="SUPFAM" id="SSF53448">
    <property type="entry name" value="Nucleotide-diphospho-sugar transferases"/>
    <property type="match status" value="1"/>
</dbReference>
<feature type="compositionally biased region" description="Polar residues" evidence="1">
    <location>
        <begin position="7"/>
        <end position="21"/>
    </location>
</feature>
<dbReference type="GO" id="GO:0016740">
    <property type="term" value="F:transferase activity"/>
    <property type="evidence" value="ECO:0007669"/>
    <property type="project" value="UniProtKB-KW"/>
</dbReference>
<feature type="domain" description="Glycosyltransferase 2-like" evidence="3">
    <location>
        <begin position="30"/>
        <end position="179"/>
    </location>
</feature>
<feature type="transmembrane region" description="Helical" evidence="2">
    <location>
        <begin position="283"/>
        <end position="308"/>
    </location>
</feature>
<comment type="caution">
    <text evidence="4">The sequence shown here is derived from an EMBL/GenBank/DDBJ whole genome shotgun (WGS) entry which is preliminary data.</text>
</comment>
<dbReference type="AlphaFoldDB" id="A0A6V8PF51"/>
<reference evidence="6 7" key="1">
    <citation type="journal article" date="2020" name="Front. Microbiol.">
        <title>Single-cell genomics of novel Actinobacteria with the Wood-Ljungdahl pathway discovered in a serpentinizing system.</title>
        <authorList>
            <person name="Merino N."/>
            <person name="Kawai M."/>
            <person name="Boyd E.S."/>
            <person name="Colman D.R."/>
            <person name="McGlynn S.E."/>
            <person name="Nealson K.H."/>
            <person name="Kurokawa K."/>
            <person name="Hongoh Y."/>
        </authorList>
    </citation>
    <scope>NUCLEOTIDE SEQUENCE [LARGE SCALE GENOMIC DNA]</scope>
    <source>
        <strain evidence="4 7">S34</strain>
        <strain evidence="5 6">S44</strain>
    </source>
</reference>
<dbReference type="Pfam" id="PF00535">
    <property type="entry name" value="Glycos_transf_2"/>
    <property type="match status" value="1"/>
</dbReference>
<feature type="region of interest" description="Disordered" evidence="1">
    <location>
        <begin position="1"/>
        <end position="21"/>
    </location>
</feature>
<keyword evidence="2" id="KW-0812">Transmembrane</keyword>
<dbReference type="RefSeq" id="WP_176231583.1">
    <property type="nucleotide sequence ID" value="NZ_BLRZ01000117.1"/>
</dbReference>
<dbReference type="Gene3D" id="3.90.550.10">
    <property type="entry name" value="Spore Coat Polysaccharide Biosynthesis Protein SpsA, Chain A"/>
    <property type="match status" value="1"/>
</dbReference>
<evidence type="ECO:0000259" key="3">
    <source>
        <dbReference type="Pfam" id="PF00535"/>
    </source>
</evidence>
<keyword evidence="2" id="KW-1133">Transmembrane helix</keyword>
<dbReference type="PANTHER" id="PTHR43179:SF7">
    <property type="entry name" value="RHAMNOSYLTRANSFERASE WBBL"/>
    <property type="match status" value="1"/>
</dbReference>
<keyword evidence="7" id="KW-1185">Reference proteome</keyword>
<name>A0A6V8PF51_9ACTN</name>
<gene>
    <name evidence="4" type="ORF">HKBW3S34_01806</name>
    <name evidence="5" type="ORF">HKBW3S44_01022</name>
</gene>
<dbReference type="PANTHER" id="PTHR43179">
    <property type="entry name" value="RHAMNOSYLTRANSFERASE WBBL"/>
    <property type="match status" value="1"/>
</dbReference>
<evidence type="ECO:0000313" key="4">
    <source>
        <dbReference type="EMBL" id="GFP30887.1"/>
    </source>
</evidence>
<dbReference type="EMBL" id="BLSC01000076">
    <property type="protein sequence ID" value="GFP37342.1"/>
    <property type="molecule type" value="Genomic_DNA"/>
</dbReference>
<evidence type="ECO:0000256" key="2">
    <source>
        <dbReference type="SAM" id="Phobius"/>
    </source>
</evidence>
<dbReference type="CDD" id="cd04186">
    <property type="entry name" value="GT_2_like_c"/>
    <property type="match status" value="1"/>
</dbReference>
<keyword evidence="2" id="KW-0472">Membrane</keyword>
<dbReference type="InterPro" id="IPR029044">
    <property type="entry name" value="Nucleotide-diphossugar_trans"/>
</dbReference>
<evidence type="ECO:0000313" key="5">
    <source>
        <dbReference type="EMBL" id="GFP37342.1"/>
    </source>
</evidence>
<proteinExistence type="predicted"/>
<protein>
    <submittedName>
        <fullName evidence="4">Rhamnosyltransferase</fullName>
    </submittedName>
</protein>
<accession>A0A6V8PF51</accession>
<evidence type="ECO:0000256" key="1">
    <source>
        <dbReference type="SAM" id="MobiDB-lite"/>
    </source>
</evidence>
<keyword evidence="4" id="KW-0808">Transferase</keyword>
<dbReference type="Proteomes" id="UP000561271">
    <property type="component" value="Unassembled WGS sequence"/>
</dbReference>
<dbReference type="EMBL" id="BLRZ01000117">
    <property type="protein sequence ID" value="GFP30887.1"/>
    <property type="molecule type" value="Genomic_DNA"/>
</dbReference>
<dbReference type="Proteomes" id="UP000588083">
    <property type="component" value="Unassembled WGS sequence"/>
</dbReference>